<dbReference type="STRING" id="7395.A0A1A9VKW6"/>
<dbReference type="PANTHER" id="PTHR46628:SF1">
    <property type="entry name" value="PIRNA BIOGENESIS PROTEIN EXD1"/>
    <property type="match status" value="1"/>
</dbReference>
<name>A0A1A9VKW6_GLOAU</name>
<dbReference type="EnsemblMetazoa" id="GAUT040100-RA">
    <property type="protein sequence ID" value="GAUT040100-PA"/>
    <property type="gene ID" value="GAUT040100"/>
</dbReference>
<dbReference type="VEuPathDB" id="VectorBase:GAUT040100"/>
<reference evidence="2" key="1">
    <citation type="submission" date="2020-05" db="UniProtKB">
        <authorList>
            <consortium name="EnsemblMetazoa"/>
        </authorList>
    </citation>
    <scope>IDENTIFICATION</scope>
    <source>
        <strain evidence="2">TTRI</strain>
    </source>
</reference>
<feature type="compositionally biased region" description="Polar residues" evidence="1">
    <location>
        <begin position="101"/>
        <end position="113"/>
    </location>
</feature>
<feature type="region of interest" description="Disordered" evidence="1">
    <location>
        <begin position="92"/>
        <end position="115"/>
    </location>
</feature>
<dbReference type="GO" id="GO:0034587">
    <property type="term" value="P:piRNA processing"/>
    <property type="evidence" value="ECO:0007669"/>
    <property type="project" value="TreeGrafter"/>
</dbReference>
<evidence type="ECO:0000313" key="2">
    <source>
        <dbReference type="EnsemblMetazoa" id="GAUT040100-PA"/>
    </source>
</evidence>
<proteinExistence type="predicted"/>
<sequence length="367" mass="41974">MCSSMKKLHSLPKGQMLRIETNNELLEGELKRVDDKRFCLELEKVRDIRRNFTYNTPQTLFYNQMIDIQIILKKGYDDTEVNSEKIGTCDSSKAKVEGHSTKAQKSMKPNSNGAAVDSVLDTNRAGLKLLHTRLPDAIHISQDDQKYQNALVDINHQSMVGVLIVPRLAGGNRKATILVVATSKNVYIFDMPTNGNAFCDFASTMESEWPRKALHNSHKQLENLKDFKLGGVFDTFVAYCLTTGKKTPETFEEIAQEMLNVPLTYFESEGCEKKSAQSDQHHLTQEWRSIIAKKALLQLKLAEHLLHEHMLMQFYRQCDEYSHTVSNNDDAFEVQQLLATKTVGFEHIKLNDDWKTKLDPTFHFKSK</sequence>
<dbReference type="InterPro" id="IPR052144">
    <property type="entry name" value="piRNA_biogenesis_EXD1"/>
</dbReference>
<dbReference type="InterPro" id="IPR036397">
    <property type="entry name" value="RNaseH_sf"/>
</dbReference>
<dbReference type="GO" id="GO:0003676">
    <property type="term" value="F:nucleic acid binding"/>
    <property type="evidence" value="ECO:0007669"/>
    <property type="project" value="InterPro"/>
</dbReference>
<keyword evidence="3" id="KW-1185">Reference proteome</keyword>
<dbReference type="PANTHER" id="PTHR46628">
    <property type="entry name" value="PIRNA BIOGENESIS PROTEIN EXD1"/>
    <property type="match status" value="1"/>
</dbReference>
<organism evidence="2 3">
    <name type="scientific">Glossina austeni</name>
    <name type="common">Savannah tsetse fly</name>
    <dbReference type="NCBI Taxonomy" id="7395"/>
    <lineage>
        <taxon>Eukaryota</taxon>
        <taxon>Metazoa</taxon>
        <taxon>Ecdysozoa</taxon>
        <taxon>Arthropoda</taxon>
        <taxon>Hexapoda</taxon>
        <taxon>Insecta</taxon>
        <taxon>Pterygota</taxon>
        <taxon>Neoptera</taxon>
        <taxon>Endopterygota</taxon>
        <taxon>Diptera</taxon>
        <taxon>Brachycera</taxon>
        <taxon>Muscomorpha</taxon>
        <taxon>Hippoboscoidea</taxon>
        <taxon>Glossinidae</taxon>
        <taxon>Glossina</taxon>
    </lineage>
</organism>
<dbReference type="Gene3D" id="3.30.420.10">
    <property type="entry name" value="Ribonuclease H-like superfamily/Ribonuclease H"/>
    <property type="match status" value="1"/>
</dbReference>
<dbReference type="GO" id="GO:1990923">
    <property type="term" value="C:PET complex"/>
    <property type="evidence" value="ECO:0007669"/>
    <property type="project" value="TreeGrafter"/>
</dbReference>
<dbReference type="Proteomes" id="UP000078200">
    <property type="component" value="Unassembled WGS sequence"/>
</dbReference>
<dbReference type="SUPFAM" id="SSF53098">
    <property type="entry name" value="Ribonuclease H-like"/>
    <property type="match status" value="1"/>
</dbReference>
<dbReference type="InterPro" id="IPR012337">
    <property type="entry name" value="RNaseH-like_sf"/>
</dbReference>
<evidence type="ECO:0000313" key="3">
    <source>
        <dbReference type="Proteomes" id="UP000078200"/>
    </source>
</evidence>
<protein>
    <recommendedName>
        <fullName evidence="4">3'-5' exonuclease domain-containing protein</fullName>
    </recommendedName>
</protein>
<evidence type="ECO:0000256" key="1">
    <source>
        <dbReference type="SAM" id="MobiDB-lite"/>
    </source>
</evidence>
<accession>A0A1A9VKW6</accession>
<evidence type="ECO:0008006" key="4">
    <source>
        <dbReference type="Google" id="ProtNLM"/>
    </source>
</evidence>
<dbReference type="AlphaFoldDB" id="A0A1A9VKW6"/>